<sequence>MIRAQTLISCGDQIQGTMGRCDGNYAPCALTWLATVQGPTKGRVDGFLPSVNQPLSAPKPPTPKPPHTYPQTRLPSTTPDAPPHLTSRIQLSP</sequence>
<gene>
    <name evidence="1" type="ORF">FA95DRAFT_1031979</name>
</gene>
<keyword evidence="2" id="KW-1185">Reference proteome</keyword>
<accession>A0ACB8RWG2</accession>
<dbReference type="EMBL" id="MU275885">
    <property type="protein sequence ID" value="KAI0048523.1"/>
    <property type="molecule type" value="Genomic_DNA"/>
</dbReference>
<reference evidence="1" key="1">
    <citation type="submission" date="2021-02" db="EMBL/GenBank/DDBJ databases">
        <authorList>
            <consortium name="DOE Joint Genome Institute"/>
            <person name="Ahrendt S."/>
            <person name="Looney B.P."/>
            <person name="Miyauchi S."/>
            <person name="Morin E."/>
            <person name="Drula E."/>
            <person name="Courty P.E."/>
            <person name="Chicoki N."/>
            <person name="Fauchery L."/>
            <person name="Kohler A."/>
            <person name="Kuo A."/>
            <person name="Labutti K."/>
            <person name="Pangilinan J."/>
            <person name="Lipzen A."/>
            <person name="Riley R."/>
            <person name="Andreopoulos W."/>
            <person name="He G."/>
            <person name="Johnson J."/>
            <person name="Barry K.W."/>
            <person name="Grigoriev I.V."/>
            <person name="Nagy L."/>
            <person name="Hibbett D."/>
            <person name="Henrissat B."/>
            <person name="Matheny P.B."/>
            <person name="Labbe J."/>
            <person name="Martin F."/>
        </authorList>
    </citation>
    <scope>NUCLEOTIDE SEQUENCE</scope>
    <source>
        <strain evidence="1">FP105234-sp</strain>
    </source>
</reference>
<evidence type="ECO:0000313" key="1">
    <source>
        <dbReference type="EMBL" id="KAI0048523.1"/>
    </source>
</evidence>
<proteinExistence type="predicted"/>
<evidence type="ECO:0000313" key="2">
    <source>
        <dbReference type="Proteomes" id="UP000814033"/>
    </source>
</evidence>
<organism evidence="1 2">
    <name type="scientific">Auriscalpium vulgare</name>
    <dbReference type="NCBI Taxonomy" id="40419"/>
    <lineage>
        <taxon>Eukaryota</taxon>
        <taxon>Fungi</taxon>
        <taxon>Dikarya</taxon>
        <taxon>Basidiomycota</taxon>
        <taxon>Agaricomycotina</taxon>
        <taxon>Agaricomycetes</taxon>
        <taxon>Russulales</taxon>
        <taxon>Auriscalpiaceae</taxon>
        <taxon>Auriscalpium</taxon>
    </lineage>
</organism>
<comment type="caution">
    <text evidence="1">The sequence shown here is derived from an EMBL/GenBank/DDBJ whole genome shotgun (WGS) entry which is preliminary data.</text>
</comment>
<reference evidence="1" key="2">
    <citation type="journal article" date="2022" name="New Phytol.">
        <title>Evolutionary transition to the ectomycorrhizal habit in the genomes of a hyperdiverse lineage of mushroom-forming fungi.</title>
        <authorList>
            <person name="Looney B."/>
            <person name="Miyauchi S."/>
            <person name="Morin E."/>
            <person name="Drula E."/>
            <person name="Courty P.E."/>
            <person name="Kohler A."/>
            <person name="Kuo A."/>
            <person name="LaButti K."/>
            <person name="Pangilinan J."/>
            <person name="Lipzen A."/>
            <person name="Riley R."/>
            <person name="Andreopoulos W."/>
            <person name="He G."/>
            <person name="Johnson J."/>
            <person name="Nolan M."/>
            <person name="Tritt A."/>
            <person name="Barry K.W."/>
            <person name="Grigoriev I.V."/>
            <person name="Nagy L.G."/>
            <person name="Hibbett D."/>
            <person name="Henrissat B."/>
            <person name="Matheny P.B."/>
            <person name="Labbe J."/>
            <person name="Martin F.M."/>
        </authorList>
    </citation>
    <scope>NUCLEOTIDE SEQUENCE</scope>
    <source>
        <strain evidence="1">FP105234-sp</strain>
    </source>
</reference>
<name>A0ACB8RWG2_9AGAM</name>
<dbReference type="Proteomes" id="UP000814033">
    <property type="component" value="Unassembled WGS sequence"/>
</dbReference>
<protein>
    <submittedName>
        <fullName evidence="1">Uncharacterized protein</fullName>
    </submittedName>
</protein>